<dbReference type="RefSeq" id="WP_090244709.1">
    <property type="nucleotide sequence ID" value="NZ_FPAS01000001.1"/>
</dbReference>
<dbReference type="InterPro" id="IPR003439">
    <property type="entry name" value="ABC_transporter-like_ATP-bd"/>
</dbReference>
<dbReference type="InterPro" id="IPR003593">
    <property type="entry name" value="AAA+_ATPase"/>
</dbReference>
<evidence type="ECO:0000313" key="5">
    <source>
        <dbReference type="EMBL" id="SFT34641.1"/>
    </source>
</evidence>
<dbReference type="PROSITE" id="PS50893">
    <property type="entry name" value="ABC_TRANSPORTER_2"/>
    <property type="match status" value="1"/>
</dbReference>
<protein>
    <submittedName>
        <fullName evidence="5">ABC-2 type transport system ATP-binding protein</fullName>
    </submittedName>
</protein>
<dbReference type="SMART" id="SM00382">
    <property type="entry name" value="AAA"/>
    <property type="match status" value="1"/>
</dbReference>
<dbReference type="EMBL" id="FPAS01000001">
    <property type="protein sequence ID" value="SFT34641.1"/>
    <property type="molecule type" value="Genomic_DNA"/>
</dbReference>
<dbReference type="STRING" id="477690.SAMN05216474_0013"/>
<dbReference type="AlphaFoldDB" id="A0A1I6X9E7"/>
<organism evidence="5 6">
    <name type="scientific">Lishizhenia tianjinensis</name>
    <dbReference type="NCBI Taxonomy" id="477690"/>
    <lineage>
        <taxon>Bacteria</taxon>
        <taxon>Pseudomonadati</taxon>
        <taxon>Bacteroidota</taxon>
        <taxon>Flavobacteriia</taxon>
        <taxon>Flavobacteriales</taxon>
        <taxon>Crocinitomicaceae</taxon>
        <taxon>Lishizhenia</taxon>
    </lineage>
</organism>
<keyword evidence="2" id="KW-0547">Nucleotide-binding</keyword>
<feature type="domain" description="ABC transporter" evidence="4">
    <location>
        <begin position="5"/>
        <end position="221"/>
    </location>
</feature>
<keyword evidence="1" id="KW-0813">Transport</keyword>
<dbReference type="InterPro" id="IPR051782">
    <property type="entry name" value="ABC_Transporter_VariousFunc"/>
</dbReference>
<evidence type="ECO:0000256" key="1">
    <source>
        <dbReference type="ARBA" id="ARBA00022448"/>
    </source>
</evidence>
<keyword evidence="6" id="KW-1185">Reference proteome</keyword>
<evidence type="ECO:0000256" key="3">
    <source>
        <dbReference type="ARBA" id="ARBA00022840"/>
    </source>
</evidence>
<evidence type="ECO:0000259" key="4">
    <source>
        <dbReference type="PROSITE" id="PS50893"/>
    </source>
</evidence>
<dbReference type="Proteomes" id="UP000236454">
    <property type="component" value="Unassembled WGS sequence"/>
</dbReference>
<accession>A0A1I6X9E7</accession>
<reference evidence="5 6" key="1">
    <citation type="submission" date="2016-10" db="EMBL/GenBank/DDBJ databases">
        <authorList>
            <person name="de Groot N.N."/>
        </authorList>
    </citation>
    <scope>NUCLEOTIDE SEQUENCE [LARGE SCALE GENOMIC DNA]</scope>
    <source>
        <strain evidence="5 6">CGMCC 1.7005</strain>
    </source>
</reference>
<evidence type="ECO:0000256" key="2">
    <source>
        <dbReference type="ARBA" id="ARBA00022741"/>
    </source>
</evidence>
<dbReference type="GO" id="GO:0005524">
    <property type="term" value="F:ATP binding"/>
    <property type="evidence" value="ECO:0007669"/>
    <property type="project" value="UniProtKB-KW"/>
</dbReference>
<dbReference type="Pfam" id="PF00005">
    <property type="entry name" value="ABC_tran"/>
    <property type="match status" value="1"/>
</dbReference>
<dbReference type="GO" id="GO:0016887">
    <property type="term" value="F:ATP hydrolysis activity"/>
    <property type="evidence" value="ECO:0007669"/>
    <property type="project" value="InterPro"/>
</dbReference>
<keyword evidence="3 5" id="KW-0067">ATP-binding</keyword>
<evidence type="ECO:0000313" key="6">
    <source>
        <dbReference type="Proteomes" id="UP000236454"/>
    </source>
</evidence>
<dbReference type="PANTHER" id="PTHR42939:SF1">
    <property type="entry name" value="ABC TRANSPORTER ATP-BINDING PROTEIN ALBC-RELATED"/>
    <property type="match status" value="1"/>
</dbReference>
<dbReference type="SUPFAM" id="SSF52540">
    <property type="entry name" value="P-loop containing nucleoside triphosphate hydrolases"/>
    <property type="match status" value="1"/>
</dbReference>
<dbReference type="OrthoDB" id="9801987at2"/>
<sequence>MSTKLRLLSSSYSIENSKHEVELFLGVNGAKIIALYGRNGSGKSYLLELICGIKTTFSTRVEIQEKGENWRKLNANEIGYLAQHNFIPPHLTLKQVLLDYSINLHDLVRECSLFALKENYKIKNFSGGEIRLLELYLLLHRESKLLLLDEPFAQLSPLHVQQVKTWMKQSRCVILITDHNFQEVFPLADQHLLLKDKQEIILIENEEELIRGGYIPNSIFEHN</sequence>
<proteinExistence type="predicted"/>
<dbReference type="Gene3D" id="3.40.50.300">
    <property type="entry name" value="P-loop containing nucleotide triphosphate hydrolases"/>
    <property type="match status" value="1"/>
</dbReference>
<dbReference type="PANTHER" id="PTHR42939">
    <property type="entry name" value="ABC TRANSPORTER ATP-BINDING PROTEIN ALBC-RELATED"/>
    <property type="match status" value="1"/>
</dbReference>
<name>A0A1I6X9E7_9FLAO</name>
<dbReference type="InterPro" id="IPR027417">
    <property type="entry name" value="P-loop_NTPase"/>
</dbReference>
<gene>
    <name evidence="5" type="ORF">SAMN05216474_0013</name>
</gene>